<dbReference type="InterPro" id="IPR050266">
    <property type="entry name" value="AB_hydrolase_sf"/>
</dbReference>
<dbReference type="SUPFAM" id="SSF53474">
    <property type="entry name" value="alpha/beta-Hydrolases"/>
    <property type="match status" value="1"/>
</dbReference>
<comment type="caution">
    <text evidence="2">The sequence shown here is derived from an EMBL/GenBank/DDBJ whole genome shotgun (WGS) entry which is preliminary data.</text>
</comment>
<feature type="domain" description="AB hydrolase-1" evidence="1">
    <location>
        <begin position="39"/>
        <end position="308"/>
    </location>
</feature>
<proteinExistence type="predicted"/>
<dbReference type="Pfam" id="PF12697">
    <property type="entry name" value="Abhydrolase_6"/>
    <property type="match status" value="1"/>
</dbReference>
<protein>
    <recommendedName>
        <fullName evidence="1">AB hydrolase-1 domain-containing protein</fullName>
    </recommendedName>
</protein>
<name>A0A2U1JAB8_SMIAN</name>
<reference evidence="2 3" key="1">
    <citation type="journal article" date="2018" name="MBio">
        <title>Comparative Genomics Reveals the Core Gene Toolbox for the Fungus-Insect Symbiosis.</title>
        <authorList>
            <person name="Wang Y."/>
            <person name="Stata M."/>
            <person name="Wang W."/>
            <person name="Stajich J.E."/>
            <person name="White M.M."/>
            <person name="Moncalvo J.M."/>
        </authorList>
    </citation>
    <scope>NUCLEOTIDE SEQUENCE [LARGE SCALE GENOMIC DNA]</scope>
    <source>
        <strain evidence="2 3">AUS-126-30</strain>
    </source>
</reference>
<evidence type="ECO:0000259" key="1">
    <source>
        <dbReference type="Pfam" id="PF12697"/>
    </source>
</evidence>
<sequence>MLPSTKIILNGYLEGSKIAASVYEIESKAPKAGKKAATIIMAHANGFHKELYEPMVRNILKSMNDAVNENIYYEKIVSIDLSTQGESAILNSEIFDIQKDKCNWLDYARDMLTIMDHLGLKSNETIGVGHSMGACSMFAAEIMRPSLFKCIVALEPVVKSAAKNADKAHPLIEITKRRKNNFKTKEEFKAYLKSKVVYQSWTDEVVDLHAEHGLIKAVSGGNVFWKLKCDPIIEANTFNGSGYATRLFAEKGEYIQCPVVLVRGMSSTFTERQPFVDFLNGIPKGTMVEIPDCGHLFPLEVPDKAADAVMEVLFKL</sequence>
<dbReference type="InterPro" id="IPR000073">
    <property type="entry name" value="AB_hydrolase_1"/>
</dbReference>
<evidence type="ECO:0000313" key="2">
    <source>
        <dbReference type="EMBL" id="PWA02047.1"/>
    </source>
</evidence>
<organism evidence="2 3">
    <name type="scientific">Smittium angustum</name>
    <dbReference type="NCBI Taxonomy" id="133377"/>
    <lineage>
        <taxon>Eukaryota</taxon>
        <taxon>Fungi</taxon>
        <taxon>Fungi incertae sedis</taxon>
        <taxon>Zoopagomycota</taxon>
        <taxon>Kickxellomycotina</taxon>
        <taxon>Harpellomycetes</taxon>
        <taxon>Harpellales</taxon>
        <taxon>Legeriomycetaceae</taxon>
        <taxon>Smittium</taxon>
    </lineage>
</organism>
<dbReference type="EMBL" id="MBFU01000110">
    <property type="protein sequence ID" value="PWA02047.1"/>
    <property type="molecule type" value="Genomic_DNA"/>
</dbReference>
<dbReference type="Proteomes" id="UP000245591">
    <property type="component" value="Unassembled WGS sequence"/>
</dbReference>
<accession>A0A2U1JAB8</accession>
<dbReference type="Gene3D" id="3.40.50.1820">
    <property type="entry name" value="alpha/beta hydrolase"/>
    <property type="match status" value="1"/>
</dbReference>
<gene>
    <name evidence="2" type="ORF">BB558_001820</name>
</gene>
<dbReference type="AlphaFoldDB" id="A0A2U1JAB8"/>
<keyword evidence="3" id="KW-1185">Reference proteome</keyword>
<evidence type="ECO:0000313" key="3">
    <source>
        <dbReference type="Proteomes" id="UP000245591"/>
    </source>
</evidence>
<dbReference type="InterPro" id="IPR029058">
    <property type="entry name" value="AB_hydrolase_fold"/>
</dbReference>
<dbReference type="PANTHER" id="PTHR43798">
    <property type="entry name" value="MONOACYLGLYCEROL LIPASE"/>
    <property type="match status" value="1"/>
</dbReference>